<evidence type="ECO:0000313" key="2">
    <source>
        <dbReference type="EMBL" id="GAK77392.1"/>
    </source>
</evidence>
<proteinExistence type="predicted"/>
<gene>
    <name evidence="2" type="ORF">JCM19296_3000</name>
</gene>
<name>A0A081DEP6_NONUL</name>
<feature type="domain" description="Glycosyl transferase family 1" evidence="1">
    <location>
        <begin position="188"/>
        <end position="362"/>
    </location>
</feature>
<dbReference type="InterPro" id="IPR001296">
    <property type="entry name" value="Glyco_trans_1"/>
</dbReference>
<dbReference type="Pfam" id="PF00534">
    <property type="entry name" value="Glycos_transf_1"/>
    <property type="match status" value="1"/>
</dbReference>
<keyword evidence="2" id="KW-0808">Transferase</keyword>
<reference evidence="2 3" key="1">
    <citation type="journal article" date="2014" name="Genome Announc.">
        <title>Draft Genome Sequences of Marine Flavobacterium Nonlabens Strains NR17, NR24, NR27, NR32, NR33, and Ara13.</title>
        <authorList>
            <person name="Nakanishi M."/>
            <person name="Meirelles P."/>
            <person name="Suzuki R."/>
            <person name="Takatani N."/>
            <person name="Mino S."/>
            <person name="Suda W."/>
            <person name="Oshima K."/>
            <person name="Hattori M."/>
            <person name="Ohkuma M."/>
            <person name="Hosokawa M."/>
            <person name="Miyashita K."/>
            <person name="Thompson F.L."/>
            <person name="Niwa A."/>
            <person name="Sawabe T."/>
            <person name="Sawabe T."/>
        </authorList>
    </citation>
    <scope>NUCLEOTIDE SEQUENCE [LARGE SCALE GENOMIC DNA]</scope>
    <source>
        <strain evidence="3">JCM19296</strain>
    </source>
</reference>
<dbReference type="Proteomes" id="UP000028980">
    <property type="component" value="Unassembled WGS sequence"/>
</dbReference>
<comment type="caution">
    <text evidence="2">The sequence shown here is derived from an EMBL/GenBank/DDBJ whole genome shotgun (WGS) entry which is preliminary data.</text>
</comment>
<dbReference type="PANTHER" id="PTHR12526:SF630">
    <property type="entry name" value="GLYCOSYLTRANSFERASE"/>
    <property type="match status" value="1"/>
</dbReference>
<dbReference type="AlphaFoldDB" id="A0A081DEP6"/>
<dbReference type="PANTHER" id="PTHR12526">
    <property type="entry name" value="GLYCOSYLTRANSFERASE"/>
    <property type="match status" value="1"/>
</dbReference>
<dbReference type="EMBL" id="BBLG01000009">
    <property type="protein sequence ID" value="GAK77392.1"/>
    <property type="molecule type" value="Genomic_DNA"/>
</dbReference>
<dbReference type="SUPFAM" id="SSF53756">
    <property type="entry name" value="UDP-Glycosyltransferase/glycogen phosphorylase"/>
    <property type="match status" value="1"/>
</dbReference>
<dbReference type="Gene3D" id="3.40.50.2000">
    <property type="entry name" value="Glycogen Phosphorylase B"/>
    <property type="match status" value="1"/>
</dbReference>
<evidence type="ECO:0000313" key="3">
    <source>
        <dbReference type="Proteomes" id="UP000028980"/>
    </source>
</evidence>
<accession>A0A081DEP6</accession>
<dbReference type="GO" id="GO:0016757">
    <property type="term" value="F:glycosyltransferase activity"/>
    <property type="evidence" value="ECO:0007669"/>
    <property type="project" value="InterPro"/>
</dbReference>
<sequence length="381" mass="43737">MKLLIISDAPILRLSDKKEAYAPYVREMDLWMQHASDISFVCPTRYQRKLLTQPFQEQDFKITSLRRLEFHNIISALISLITIPYQTIILWNAMRKADHIHVRCPGNLALLASIVQITLPRKRKTIKYAGNFSPNASQPLSYRWQKRILSNTSLSKNIDVLVYGKWSGQSRNIKSFFTATYSERDKKYFKKEFKEPLQFIFVGTLSPNKNPQLLVELIKLLNHKGIVSQAHFYGDGILMDKLKNESSLIEVNSLSGSEKAFYFYGNQPKEIVQNGYKKAHFSFLASQSEGWPKAVAESMWYGCIPIATAVSCVPWMLGVSDNKSLGSRGVIFTDIDNTIATIKQFLNQQEDINLLSQNAQEWSQDYTLERFEDEIVKLLPS</sequence>
<evidence type="ECO:0000259" key="1">
    <source>
        <dbReference type="Pfam" id="PF00534"/>
    </source>
</evidence>
<protein>
    <submittedName>
        <fullName evidence="2">Glycosyl transferase, group 1</fullName>
    </submittedName>
</protein>
<organism evidence="2 3">
    <name type="scientific">Nonlabens ulvanivorans</name>
    <name type="common">Persicivirga ulvanivorans</name>
    <dbReference type="NCBI Taxonomy" id="906888"/>
    <lineage>
        <taxon>Bacteria</taxon>
        <taxon>Pseudomonadati</taxon>
        <taxon>Bacteroidota</taxon>
        <taxon>Flavobacteriia</taxon>
        <taxon>Flavobacteriales</taxon>
        <taxon>Flavobacteriaceae</taxon>
        <taxon>Nonlabens</taxon>
    </lineage>
</organism>